<keyword evidence="4 6" id="KW-1133">Transmembrane helix</keyword>
<dbReference type="RefSeq" id="WP_275472628.1">
    <property type="nucleotide sequence ID" value="NZ_CP162940.1"/>
</dbReference>
<evidence type="ECO:0000313" key="8">
    <source>
        <dbReference type="Proteomes" id="UP001579974"/>
    </source>
</evidence>
<keyword evidence="2" id="KW-1003">Cell membrane</keyword>
<comment type="caution">
    <text evidence="7">The sequence shown here is derived from an EMBL/GenBank/DDBJ whole genome shotgun (WGS) entry which is preliminary data.</text>
</comment>
<gene>
    <name evidence="7" type="ORF">KKP3000_002227</name>
</gene>
<feature type="transmembrane region" description="Helical" evidence="6">
    <location>
        <begin position="331"/>
        <end position="352"/>
    </location>
</feature>
<evidence type="ECO:0000313" key="7">
    <source>
        <dbReference type="EMBL" id="MFB5189228.1"/>
    </source>
</evidence>
<accession>A0ABV5AAL3</accession>
<evidence type="ECO:0000256" key="5">
    <source>
        <dbReference type="ARBA" id="ARBA00023136"/>
    </source>
</evidence>
<feature type="transmembrane region" description="Helical" evidence="6">
    <location>
        <begin position="89"/>
        <end position="112"/>
    </location>
</feature>
<feature type="transmembrane region" description="Helical" evidence="6">
    <location>
        <begin position="12"/>
        <end position="39"/>
    </location>
</feature>
<sequence>MMLGIFKRRQQSLFTSIFDVTVMNYAILCMNLVTGILTARFLGPSQKGIYYAMSSWVDMVGYLAGLGINQAFVWYYHGNVNRQRLFRRTLMIGLCSILGSSVMGGVLIWYPMHRLGHIALLWAGIGLAMLPIGTLYGISTTYLMASGNVSAYNRLRLIQSVSATLCIVILASCKFLNLSSYLTCLNGTSLVTSLLCVAVTFQELRKETPAMTEEVPAVPQFMSKSLSYFLPSLSSLFNERLDQMICTLWLSQREIGLYGVSNSSLGVLGSLIGGFSTVFFPAMAQSDSAEITSKGNKAFRVYTLMALVAIVCVITLSPEVLRVMYGQNYAAAYPIVVGLAPVSVFSGLIGILYQGFFSAGKPSYALISEIVGAVSGALLIWWLAPRHGAVGVSIANSISYVLDFGVCVCFWMKLGGKFKDLIPMWTDVTGLWSASKGRLQAFFA</sequence>
<comment type="subcellular location">
    <subcellularLocation>
        <location evidence="1">Cell membrane</location>
        <topology evidence="1">Multi-pass membrane protein</topology>
    </subcellularLocation>
</comment>
<dbReference type="Proteomes" id="UP001579974">
    <property type="component" value="Unassembled WGS sequence"/>
</dbReference>
<proteinExistence type="predicted"/>
<feature type="transmembrane region" description="Helical" evidence="6">
    <location>
        <begin position="390"/>
        <end position="412"/>
    </location>
</feature>
<evidence type="ECO:0000256" key="2">
    <source>
        <dbReference type="ARBA" id="ARBA00022475"/>
    </source>
</evidence>
<evidence type="ECO:0000256" key="1">
    <source>
        <dbReference type="ARBA" id="ARBA00004651"/>
    </source>
</evidence>
<keyword evidence="5 6" id="KW-0472">Membrane</keyword>
<dbReference type="EMBL" id="JBDXSU010000002">
    <property type="protein sequence ID" value="MFB5189228.1"/>
    <property type="molecule type" value="Genomic_DNA"/>
</dbReference>
<reference evidence="7 8" key="1">
    <citation type="journal article" date="2024" name="Int. J. Mol. Sci.">
        <title>Exploration of Alicyclobacillus spp. Genome in Search of Antibiotic Resistance.</title>
        <authorList>
            <person name="Bucka-Kolendo J."/>
            <person name="Kiousi D.E."/>
            <person name="Dekowska A."/>
            <person name="Mikolajczuk-Szczyrba A."/>
            <person name="Karadedos D.M."/>
            <person name="Michael P."/>
            <person name="Galanis A."/>
            <person name="Sokolowska B."/>
        </authorList>
    </citation>
    <scope>NUCLEOTIDE SEQUENCE [LARGE SCALE GENOMIC DNA]</scope>
    <source>
        <strain evidence="7 8">KKP 3000</strain>
    </source>
</reference>
<evidence type="ECO:0000256" key="3">
    <source>
        <dbReference type="ARBA" id="ARBA00022692"/>
    </source>
</evidence>
<evidence type="ECO:0000256" key="4">
    <source>
        <dbReference type="ARBA" id="ARBA00022989"/>
    </source>
</evidence>
<name>A0ABV5AAL3_9BACL</name>
<feature type="transmembrane region" description="Helical" evidence="6">
    <location>
        <begin position="59"/>
        <end position="77"/>
    </location>
</feature>
<feature type="transmembrane region" description="Helical" evidence="6">
    <location>
        <begin position="301"/>
        <end position="325"/>
    </location>
</feature>
<dbReference type="InterPro" id="IPR050833">
    <property type="entry name" value="Poly_Biosynth_Transport"/>
</dbReference>
<dbReference type="PANTHER" id="PTHR30250">
    <property type="entry name" value="PST FAMILY PREDICTED COLANIC ACID TRANSPORTER"/>
    <property type="match status" value="1"/>
</dbReference>
<protein>
    <submittedName>
        <fullName evidence="7">Oligosaccharide flippase family protein</fullName>
    </submittedName>
</protein>
<dbReference type="PANTHER" id="PTHR30250:SF11">
    <property type="entry name" value="O-ANTIGEN TRANSPORTER-RELATED"/>
    <property type="match status" value="1"/>
</dbReference>
<dbReference type="Pfam" id="PF13440">
    <property type="entry name" value="Polysacc_synt_3"/>
    <property type="match status" value="1"/>
</dbReference>
<keyword evidence="3 6" id="KW-0812">Transmembrane</keyword>
<feature type="transmembrane region" description="Helical" evidence="6">
    <location>
        <begin position="118"/>
        <end position="143"/>
    </location>
</feature>
<feature type="transmembrane region" description="Helical" evidence="6">
    <location>
        <begin position="155"/>
        <end position="172"/>
    </location>
</feature>
<evidence type="ECO:0000256" key="6">
    <source>
        <dbReference type="SAM" id="Phobius"/>
    </source>
</evidence>
<keyword evidence="8" id="KW-1185">Reference proteome</keyword>
<feature type="transmembrane region" description="Helical" evidence="6">
    <location>
        <begin position="364"/>
        <end position="384"/>
    </location>
</feature>
<organism evidence="7 8">
    <name type="scientific">Alicyclobacillus fastidiosus</name>
    <dbReference type="NCBI Taxonomy" id="392011"/>
    <lineage>
        <taxon>Bacteria</taxon>
        <taxon>Bacillati</taxon>
        <taxon>Bacillota</taxon>
        <taxon>Bacilli</taxon>
        <taxon>Bacillales</taxon>
        <taxon>Alicyclobacillaceae</taxon>
        <taxon>Alicyclobacillus</taxon>
    </lineage>
</organism>